<reference evidence="1 2" key="1">
    <citation type="submission" date="2024-03" db="EMBL/GenBank/DDBJ databases">
        <title>Novel species of the genus Variovorax.</title>
        <authorList>
            <person name="Liu Q."/>
            <person name="Xin Y.-H."/>
        </authorList>
    </citation>
    <scope>NUCLEOTIDE SEQUENCE [LARGE SCALE GENOMIC DNA]</scope>
    <source>
        <strain evidence="1 2">KACC 18899</strain>
    </source>
</reference>
<dbReference type="PIRSF" id="PIRSF001439">
    <property type="entry name" value="CryM"/>
    <property type="match status" value="1"/>
</dbReference>
<dbReference type="PANTHER" id="PTHR13812:SF19">
    <property type="entry name" value="KETIMINE REDUCTASE MU-CRYSTALLIN"/>
    <property type="match status" value="1"/>
</dbReference>
<gene>
    <name evidence="1" type="ORF">WKW77_28725</name>
</gene>
<dbReference type="InterPro" id="IPR003462">
    <property type="entry name" value="ODC_Mu_crystall"/>
</dbReference>
<evidence type="ECO:0000313" key="2">
    <source>
        <dbReference type="Proteomes" id="UP001365846"/>
    </source>
</evidence>
<name>A0ABU8VN59_9BURK</name>
<proteinExistence type="predicted"/>
<dbReference type="SUPFAM" id="SSF51735">
    <property type="entry name" value="NAD(P)-binding Rossmann-fold domains"/>
    <property type="match status" value="1"/>
</dbReference>
<dbReference type="InterPro" id="IPR036291">
    <property type="entry name" value="NAD(P)-bd_dom_sf"/>
</dbReference>
<evidence type="ECO:0000313" key="1">
    <source>
        <dbReference type="EMBL" id="MEJ8815088.1"/>
    </source>
</evidence>
<comment type="caution">
    <text evidence="1">The sequence shown here is derived from an EMBL/GenBank/DDBJ whole genome shotgun (WGS) entry which is preliminary data.</text>
</comment>
<organism evidence="1 2">
    <name type="scientific">Variovorax ureilyticus</name>
    <dbReference type="NCBI Taxonomy" id="1836198"/>
    <lineage>
        <taxon>Bacteria</taxon>
        <taxon>Pseudomonadati</taxon>
        <taxon>Pseudomonadota</taxon>
        <taxon>Betaproteobacteria</taxon>
        <taxon>Burkholderiales</taxon>
        <taxon>Comamonadaceae</taxon>
        <taxon>Variovorax</taxon>
    </lineage>
</organism>
<dbReference type="RefSeq" id="WP_340360311.1">
    <property type="nucleotide sequence ID" value="NZ_JBBKZU010000017.1"/>
</dbReference>
<protein>
    <submittedName>
        <fullName evidence="1">Ornithine cyclodeaminase family protein</fullName>
    </submittedName>
</protein>
<keyword evidence="2" id="KW-1185">Reference proteome</keyword>
<dbReference type="Proteomes" id="UP001365846">
    <property type="component" value="Unassembled WGS sequence"/>
</dbReference>
<dbReference type="Gene3D" id="3.30.1780.10">
    <property type="entry name" value="ornithine cyclodeaminase, domain 1"/>
    <property type="match status" value="1"/>
</dbReference>
<dbReference type="InterPro" id="IPR023401">
    <property type="entry name" value="ODC_N"/>
</dbReference>
<dbReference type="Pfam" id="PF02423">
    <property type="entry name" value="OCD_Mu_crystall"/>
    <property type="match status" value="1"/>
</dbReference>
<sequence length="320" mass="33691">MKTFDAARTRAHLAFDRLVPALREAFTGHASVPQRHMHTIGSGDARGTVLIMPAWSEAGFLGIKTINIFPGNSTRGLPGLHATYVLYDARTGVPLAQMDGNEITAHRTAAAAALGASFLAREDASTLLVLGTGRIARLLPAAHASTRPICKVRVWNHRPEGARALAAEWRQSGWDAEAVDDLGAAVRRADIVSCATLATAPLVRGEWLAPGSHLDLIGSFTPSMKEADPSCFAAARVFVDTEEAPTKAGDLLDAFAAGTLTPESIQATLTHLCRGERPGRLSASECTVFKAVGSALEDLAAATLVWTGAATDGAIRRARG</sequence>
<dbReference type="EMBL" id="JBBKZU010000017">
    <property type="protein sequence ID" value="MEJ8815088.1"/>
    <property type="molecule type" value="Genomic_DNA"/>
</dbReference>
<accession>A0ABU8VN59</accession>
<dbReference type="NCBIfam" id="NF004793">
    <property type="entry name" value="PRK06141.1"/>
    <property type="match status" value="1"/>
</dbReference>
<dbReference type="Gene3D" id="3.40.50.720">
    <property type="entry name" value="NAD(P)-binding Rossmann-like Domain"/>
    <property type="match status" value="1"/>
</dbReference>
<dbReference type="PANTHER" id="PTHR13812">
    <property type="entry name" value="KETIMINE REDUCTASE MU-CRYSTALLIN"/>
    <property type="match status" value="1"/>
</dbReference>